<feature type="domain" description="PurM-like C-terminal" evidence="3">
    <location>
        <begin position="154"/>
        <end position="302"/>
    </location>
</feature>
<dbReference type="InterPro" id="IPR036921">
    <property type="entry name" value="PurM-like_N_sf"/>
</dbReference>
<dbReference type="InterPro" id="IPR036676">
    <property type="entry name" value="PurM-like_C_sf"/>
</dbReference>
<reference evidence="4" key="1">
    <citation type="journal article" date="2020" name="mSystems">
        <title>Genome- and Community-Level Interaction Insights into Carbon Utilization and Element Cycling Functions of Hydrothermarchaeota in Hydrothermal Sediment.</title>
        <authorList>
            <person name="Zhou Z."/>
            <person name="Liu Y."/>
            <person name="Xu W."/>
            <person name="Pan J."/>
            <person name="Luo Z.H."/>
            <person name="Li M."/>
        </authorList>
    </citation>
    <scope>NUCLEOTIDE SEQUENCE [LARGE SCALE GENOMIC DNA]</scope>
    <source>
        <strain evidence="4">HyVt-102</strain>
    </source>
</reference>
<protein>
    <submittedName>
        <fullName evidence="4">Hydrogenase expression/formation protein HypE</fullName>
    </submittedName>
</protein>
<dbReference type="InterPro" id="IPR010918">
    <property type="entry name" value="PurM-like_C_dom"/>
</dbReference>
<evidence type="ECO:0000313" key="4">
    <source>
        <dbReference type="EMBL" id="HDI82426.1"/>
    </source>
</evidence>
<dbReference type="PANTHER" id="PTHR30303">
    <property type="entry name" value="HYDROGENASE ISOENZYMES FORMATION PROTEIN HYPE"/>
    <property type="match status" value="1"/>
</dbReference>
<dbReference type="CDD" id="cd02197">
    <property type="entry name" value="HypE"/>
    <property type="match status" value="1"/>
</dbReference>
<dbReference type="SUPFAM" id="SSF56042">
    <property type="entry name" value="PurM C-terminal domain-like"/>
    <property type="match status" value="1"/>
</dbReference>
<dbReference type="PIRSF" id="PIRSF005644">
    <property type="entry name" value="Hdrgns_mtr_HypE"/>
    <property type="match status" value="1"/>
</dbReference>
<comment type="similarity">
    <text evidence="1">Belongs to the HypE family.</text>
</comment>
<dbReference type="EMBL" id="DQWE01000060">
    <property type="protein sequence ID" value="HDI82426.1"/>
    <property type="molecule type" value="Genomic_DNA"/>
</dbReference>
<name>A0A7C0VB44_UNCW3</name>
<sequence length="325" mass="35080">MDKILLSHGGGGKKTQALLKEVFLQSFGAGELSKLDDGAIFDSYVISTDSYVVNPLFFPGGDIGKLAASGSINDVVSMGAEPLYMSAGFIIEEGFPVSDLKRIVKSLADTIKSIGVELITGDTKVVEKGKCDGVYINTTGIGRIVKELSAERIRPGNLVVINGNIAEHGLSILLARNEYGISSEIKSDCMELWTLIRPALELDIRFMRDATRGGLAAVLNEVVSSDWGIELYQDKIPISEEVKGMCEMLGLDPLTVANEGKMVIFVSEDDVEKLIEILRKHPGGKNAEVIGRVVDDVKGRVVEKTVVGTRRIVDMPVGEGLPRIC</sequence>
<evidence type="ECO:0000259" key="2">
    <source>
        <dbReference type="Pfam" id="PF00586"/>
    </source>
</evidence>
<dbReference type="NCBIfam" id="TIGR02124">
    <property type="entry name" value="hypE"/>
    <property type="match status" value="1"/>
</dbReference>
<dbReference type="AlphaFoldDB" id="A0A7C0VB44"/>
<gene>
    <name evidence="4" type="primary">hypE</name>
    <name evidence="4" type="ORF">ENF18_01370</name>
</gene>
<dbReference type="Gene3D" id="3.30.1330.10">
    <property type="entry name" value="PurM-like, N-terminal domain"/>
    <property type="match status" value="1"/>
</dbReference>
<dbReference type="SUPFAM" id="SSF55326">
    <property type="entry name" value="PurM N-terminal domain-like"/>
    <property type="match status" value="1"/>
</dbReference>
<evidence type="ECO:0000256" key="1">
    <source>
        <dbReference type="ARBA" id="ARBA00006243"/>
    </source>
</evidence>
<feature type="domain" description="PurM-like N-terminal" evidence="2">
    <location>
        <begin position="36"/>
        <end position="144"/>
    </location>
</feature>
<dbReference type="InterPro" id="IPR016188">
    <property type="entry name" value="PurM-like_N"/>
</dbReference>
<accession>A0A7C0VB44</accession>
<dbReference type="GO" id="GO:0051604">
    <property type="term" value="P:protein maturation"/>
    <property type="evidence" value="ECO:0007669"/>
    <property type="project" value="TreeGrafter"/>
</dbReference>
<comment type="caution">
    <text evidence="4">The sequence shown here is derived from an EMBL/GenBank/DDBJ whole genome shotgun (WGS) entry which is preliminary data.</text>
</comment>
<dbReference type="Pfam" id="PF02769">
    <property type="entry name" value="AIRS_C"/>
    <property type="match status" value="1"/>
</dbReference>
<dbReference type="Pfam" id="PF00586">
    <property type="entry name" value="AIRS"/>
    <property type="match status" value="1"/>
</dbReference>
<organism evidence="4">
    <name type="scientific">candidate division WOR-3 bacterium</name>
    <dbReference type="NCBI Taxonomy" id="2052148"/>
    <lineage>
        <taxon>Bacteria</taxon>
        <taxon>Bacteria division WOR-3</taxon>
    </lineage>
</organism>
<dbReference type="InterPro" id="IPR011854">
    <property type="entry name" value="HypE"/>
</dbReference>
<evidence type="ECO:0000259" key="3">
    <source>
        <dbReference type="Pfam" id="PF02769"/>
    </source>
</evidence>
<dbReference type="Proteomes" id="UP000885847">
    <property type="component" value="Unassembled WGS sequence"/>
</dbReference>
<dbReference type="Gene3D" id="3.90.650.10">
    <property type="entry name" value="PurM-like C-terminal domain"/>
    <property type="match status" value="1"/>
</dbReference>
<proteinExistence type="inferred from homology"/>
<dbReference type="PANTHER" id="PTHR30303:SF0">
    <property type="entry name" value="CARBAMOYL DEHYDRATASE HYPE"/>
    <property type="match status" value="1"/>
</dbReference>